<evidence type="ECO:0000256" key="4">
    <source>
        <dbReference type="ARBA" id="ARBA00022737"/>
    </source>
</evidence>
<dbReference type="EMBL" id="QCYY01002062">
    <property type="protein sequence ID" value="ROT73139.1"/>
    <property type="molecule type" value="Genomic_DNA"/>
</dbReference>
<protein>
    <submittedName>
        <fullName evidence="13">Putative gastrula zinc finger protein XlCGF57.1-like</fullName>
    </submittedName>
</protein>
<proteinExistence type="inferred from homology"/>
<dbReference type="SUPFAM" id="SSF57667">
    <property type="entry name" value="beta-beta-alpha zinc fingers"/>
    <property type="match status" value="3"/>
</dbReference>
<keyword evidence="8" id="KW-0238">DNA-binding</keyword>
<feature type="domain" description="C2H2-type" evidence="12">
    <location>
        <begin position="158"/>
        <end position="185"/>
    </location>
</feature>
<dbReference type="InterPro" id="IPR050331">
    <property type="entry name" value="Zinc_finger"/>
</dbReference>
<feature type="domain" description="C2H2-type" evidence="12">
    <location>
        <begin position="72"/>
        <end position="99"/>
    </location>
</feature>
<evidence type="ECO:0000256" key="5">
    <source>
        <dbReference type="ARBA" id="ARBA00022771"/>
    </source>
</evidence>
<keyword evidence="9" id="KW-0804">Transcription</keyword>
<feature type="domain" description="C2H2-type" evidence="12">
    <location>
        <begin position="1"/>
        <end position="27"/>
    </location>
</feature>
<evidence type="ECO:0000256" key="7">
    <source>
        <dbReference type="ARBA" id="ARBA00023015"/>
    </source>
</evidence>
<dbReference type="GO" id="GO:0005634">
    <property type="term" value="C:nucleus"/>
    <property type="evidence" value="ECO:0007669"/>
    <property type="project" value="UniProtKB-SubCell"/>
</dbReference>
<evidence type="ECO:0000256" key="1">
    <source>
        <dbReference type="ARBA" id="ARBA00004123"/>
    </source>
</evidence>
<dbReference type="Pfam" id="PF00096">
    <property type="entry name" value="zf-C2H2"/>
    <property type="match status" value="4"/>
</dbReference>
<evidence type="ECO:0000256" key="2">
    <source>
        <dbReference type="ARBA" id="ARBA00006991"/>
    </source>
</evidence>
<dbReference type="PROSITE" id="PS50157">
    <property type="entry name" value="ZINC_FINGER_C2H2_2"/>
    <property type="match status" value="3"/>
</dbReference>
<evidence type="ECO:0000313" key="13">
    <source>
        <dbReference type="EMBL" id="ROT73139.1"/>
    </source>
</evidence>
<dbReference type="PANTHER" id="PTHR16515:SF49">
    <property type="entry name" value="GASTRULA ZINC FINGER PROTEIN XLCGF49.1-LIKE-RELATED"/>
    <property type="match status" value="1"/>
</dbReference>
<gene>
    <name evidence="13" type="ORF">C7M84_008455</name>
</gene>
<evidence type="ECO:0000259" key="12">
    <source>
        <dbReference type="PROSITE" id="PS50157"/>
    </source>
</evidence>
<evidence type="ECO:0000313" key="14">
    <source>
        <dbReference type="Proteomes" id="UP000283509"/>
    </source>
</evidence>
<keyword evidence="14" id="KW-1185">Reference proteome</keyword>
<reference evidence="13 14" key="1">
    <citation type="submission" date="2018-04" db="EMBL/GenBank/DDBJ databases">
        <authorList>
            <person name="Zhang X."/>
            <person name="Yuan J."/>
            <person name="Li F."/>
            <person name="Xiang J."/>
        </authorList>
    </citation>
    <scope>NUCLEOTIDE SEQUENCE [LARGE SCALE GENOMIC DNA]</scope>
    <source>
        <tissue evidence="13">Muscle</tissue>
    </source>
</reference>
<dbReference type="Proteomes" id="UP000283509">
    <property type="component" value="Unassembled WGS sequence"/>
</dbReference>
<keyword evidence="7" id="KW-0805">Transcription regulation</keyword>
<dbReference type="GO" id="GO:0003677">
    <property type="term" value="F:DNA binding"/>
    <property type="evidence" value="ECO:0007669"/>
    <property type="project" value="UniProtKB-KW"/>
</dbReference>
<dbReference type="InterPro" id="IPR036236">
    <property type="entry name" value="Znf_C2H2_sf"/>
</dbReference>
<comment type="subcellular location">
    <subcellularLocation>
        <location evidence="1">Nucleus</location>
    </subcellularLocation>
</comment>
<dbReference type="OrthoDB" id="6376466at2759"/>
<dbReference type="PANTHER" id="PTHR16515">
    <property type="entry name" value="PR DOMAIN ZINC FINGER PROTEIN"/>
    <property type="match status" value="1"/>
</dbReference>
<evidence type="ECO:0000256" key="11">
    <source>
        <dbReference type="PROSITE-ProRule" id="PRU00042"/>
    </source>
</evidence>
<name>A0A3R7QNM2_PENVA</name>
<evidence type="ECO:0000256" key="9">
    <source>
        <dbReference type="ARBA" id="ARBA00023163"/>
    </source>
</evidence>
<evidence type="ECO:0000256" key="10">
    <source>
        <dbReference type="ARBA" id="ARBA00023242"/>
    </source>
</evidence>
<evidence type="ECO:0000256" key="3">
    <source>
        <dbReference type="ARBA" id="ARBA00022723"/>
    </source>
</evidence>
<reference evidence="13 14" key="2">
    <citation type="submission" date="2019-01" db="EMBL/GenBank/DDBJ databases">
        <title>The decoding of complex shrimp genome reveals the adaptation for benthos swimmer, frequently molting mechanism and breeding impact on genome.</title>
        <authorList>
            <person name="Sun Y."/>
            <person name="Gao Y."/>
            <person name="Yu Y."/>
        </authorList>
    </citation>
    <scope>NUCLEOTIDE SEQUENCE [LARGE SCALE GENOMIC DNA]</scope>
    <source>
        <tissue evidence="13">Muscle</tissue>
    </source>
</reference>
<dbReference type="FunFam" id="3.30.160.60:FF:000744">
    <property type="entry name" value="zinc finger E-box-binding homeobox 1"/>
    <property type="match status" value="1"/>
</dbReference>
<evidence type="ECO:0000256" key="8">
    <source>
        <dbReference type="ARBA" id="ARBA00023125"/>
    </source>
</evidence>
<comment type="similarity">
    <text evidence="2">Belongs to the krueppel C2H2-type zinc-finger protein family.</text>
</comment>
<dbReference type="AlphaFoldDB" id="A0A3R7QNM2"/>
<dbReference type="Gene3D" id="3.30.160.60">
    <property type="entry name" value="Classic Zinc Finger"/>
    <property type="match status" value="6"/>
</dbReference>
<comment type="caution">
    <text evidence="13">The sequence shown here is derived from an EMBL/GenBank/DDBJ whole genome shotgun (WGS) entry which is preliminary data.</text>
</comment>
<dbReference type="SMART" id="SM00355">
    <property type="entry name" value="ZnF_C2H2"/>
    <property type="match status" value="6"/>
</dbReference>
<keyword evidence="4" id="KW-0677">Repeat</keyword>
<accession>A0A3R7QNM2</accession>
<sequence>MCAVCGKVFPKSSELQRHLRIHTGERPYACPVCPYRAVQATHVKSHVCEGGGGRWVRSFQGNVALPAIRWDRTCPVCKRVFARPAELTRHLRTHTGERPYQCPLCGYRGTQAVHLKAHLLRRHFVFSQLGGPSGGPSGGMATAWTGGIGMLAGLRWDRTCCLCGRTFMRPAELTRHMRSHTGEKPYACHLCPWRGSQTWHLKNHLARVHLVTNAGGGAQNQ</sequence>
<keyword evidence="10" id="KW-0539">Nucleus</keyword>
<dbReference type="FunFam" id="3.30.160.60:FF:000446">
    <property type="entry name" value="Zinc finger protein"/>
    <property type="match status" value="1"/>
</dbReference>
<dbReference type="PROSITE" id="PS00028">
    <property type="entry name" value="ZINC_FINGER_C2H2_1"/>
    <property type="match status" value="3"/>
</dbReference>
<keyword evidence="3" id="KW-0479">Metal-binding</keyword>
<evidence type="ECO:0000256" key="6">
    <source>
        <dbReference type="ARBA" id="ARBA00022833"/>
    </source>
</evidence>
<dbReference type="GO" id="GO:0008270">
    <property type="term" value="F:zinc ion binding"/>
    <property type="evidence" value="ECO:0007669"/>
    <property type="project" value="UniProtKB-KW"/>
</dbReference>
<keyword evidence="5 11" id="KW-0863">Zinc-finger</keyword>
<dbReference type="InterPro" id="IPR013087">
    <property type="entry name" value="Znf_C2H2_type"/>
</dbReference>
<dbReference type="GO" id="GO:0010468">
    <property type="term" value="P:regulation of gene expression"/>
    <property type="evidence" value="ECO:0007669"/>
    <property type="project" value="UniProtKB-ARBA"/>
</dbReference>
<organism evidence="13 14">
    <name type="scientific">Penaeus vannamei</name>
    <name type="common">Whiteleg shrimp</name>
    <name type="synonym">Litopenaeus vannamei</name>
    <dbReference type="NCBI Taxonomy" id="6689"/>
    <lineage>
        <taxon>Eukaryota</taxon>
        <taxon>Metazoa</taxon>
        <taxon>Ecdysozoa</taxon>
        <taxon>Arthropoda</taxon>
        <taxon>Crustacea</taxon>
        <taxon>Multicrustacea</taxon>
        <taxon>Malacostraca</taxon>
        <taxon>Eumalacostraca</taxon>
        <taxon>Eucarida</taxon>
        <taxon>Decapoda</taxon>
        <taxon>Dendrobranchiata</taxon>
        <taxon>Penaeoidea</taxon>
        <taxon>Penaeidae</taxon>
        <taxon>Penaeus</taxon>
    </lineage>
</organism>
<dbReference type="STRING" id="6689.A0A3R7QNM2"/>
<dbReference type="FunFam" id="3.30.160.60:FF:000045">
    <property type="entry name" value="ZFP69 zinc finger protein B"/>
    <property type="match status" value="1"/>
</dbReference>
<dbReference type="FunFam" id="3.30.160.60:FF:000075">
    <property type="entry name" value="Putative zinc finger protein 536"/>
    <property type="match status" value="1"/>
</dbReference>
<keyword evidence="6" id="KW-0862">Zinc</keyword>